<sequence length="174" mass="18743">MDQLHDHDLRLSWTVVRAARSGGGRNPGQEDAARGDGARRTTLSAPSRQTPRIVKGRSNLGACASERRAGPGTRRPPGVCGLPPPLAGQQSPSARGPHERYRLESGRVCAERARRAPGKVRCVASHTRTGRPSPFLHFTPVHACAVSASFTQAVFSLFHSSHCCPLPYHMIARA</sequence>
<reference evidence="2" key="2">
    <citation type="submission" date="2020-10" db="EMBL/GenBank/DDBJ databases">
        <authorList>
            <person name="Cooper E.A."/>
            <person name="Brenton Z.W."/>
            <person name="Flinn B.S."/>
            <person name="Jenkins J."/>
            <person name="Shu S."/>
            <person name="Flowers D."/>
            <person name="Luo F."/>
            <person name="Wang Y."/>
            <person name="Xia P."/>
            <person name="Barry K."/>
            <person name="Daum C."/>
            <person name="Lipzen A."/>
            <person name="Yoshinaga Y."/>
            <person name="Schmutz J."/>
            <person name="Saski C."/>
            <person name="Vermerris W."/>
            <person name="Kresovich S."/>
        </authorList>
    </citation>
    <scope>NUCLEOTIDE SEQUENCE</scope>
</reference>
<feature type="compositionally biased region" description="Polar residues" evidence="1">
    <location>
        <begin position="41"/>
        <end position="50"/>
    </location>
</feature>
<reference evidence="2" key="1">
    <citation type="journal article" date="2019" name="BMC Genomics">
        <title>A new reference genome for Sorghum bicolor reveals high levels of sequence similarity between sweet and grain genotypes: implications for the genetics of sugar metabolism.</title>
        <authorList>
            <person name="Cooper E.A."/>
            <person name="Brenton Z.W."/>
            <person name="Flinn B.S."/>
            <person name="Jenkins J."/>
            <person name="Shu S."/>
            <person name="Flowers D."/>
            <person name="Luo F."/>
            <person name="Wang Y."/>
            <person name="Xia P."/>
            <person name="Barry K."/>
            <person name="Daum C."/>
            <person name="Lipzen A."/>
            <person name="Yoshinaga Y."/>
            <person name="Schmutz J."/>
            <person name="Saski C."/>
            <person name="Vermerris W."/>
            <person name="Kresovich S."/>
        </authorList>
    </citation>
    <scope>NUCLEOTIDE SEQUENCE</scope>
</reference>
<dbReference type="AlphaFoldDB" id="A0A921PYA1"/>
<name>A0A921PYA1_SORBI</name>
<accession>A0A921PYA1</accession>
<dbReference type="Proteomes" id="UP000807115">
    <property type="component" value="Chromosome 10"/>
</dbReference>
<comment type="caution">
    <text evidence="2">The sequence shown here is derived from an EMBL/GenBank/DDBJ whole genome shotgun (WGS) entry which is preliminary data.</text>
</comment>
<dbReference type="EMBL" id="CM027689">
    <property type="protein sequence ID" value="KAG0512564.1"/>
    <property type="molecule type" value="Genomic_DNA"/>
</dbReference>
<gene>
    <name evidence="2" type="ORF">BDA96_10G025100</name>
</gene>
<proteinExistence type="predicted"/>
<evidence type="ECO:0000313" key="3">
    <source>
        <dbReference type="Proteomes" id="UP000807115"/>
    </source>
</evidence>
<feature type="region of interest" description="Disordered" evidence="1">
    <location>
        <begin position="19"/>
        <end position="99"/>
    </location>
</feature>
<organism evidence="2 3">
    <name type="scientific">Sorghum bicolor</name>
    <name type="common">Sorghum</name>
    <name type="synonym">Sorghum vulgare</name>
    <dbReference type="NCBI Taxonomy" id="4558"/>
    <lineage>
        <taxon>Eukaryota</taxon>
        <taxon>Viridiplantae</taxon>
        <taxon>Streptophyta</taxon>
        <taxon>Embryophyta</taxon>
        <taxon>Tracheophyta</taxon>
        <taxon>Spermatophyta</taxon>
        <taxon>Magnoliopsida</taxon>
        <taxon>Liliopsida</taxon>
        <taxon>Poales</taxon>
        <taxon>Poaceae</taxon>
        <taxon>PACMAD clade</taxon>
        <taxon>Panicoideae</taxon>
        <taxon>Andropogonodae</taxon>
        <taxon>Andropogoneae</taxon>
        <taxon>Sorghinae</taxon>
        <taxon>Sorghum</taxon>
    </lineage>
</organism>
<protein>
    <submittedName>
        <fullName evidence="2">Uncharacterized protein</fullName>
    </submittedName>
</protein>
<evidence type="ECO:0000256" key="1">
    <source>
        <dbReference type="SAM" id="MobiDB-lite"/>
    </source>
</evidence>
<evidence type="ECO:0000313" key="2">
    <source>
        <dbReference type="EMBL" id="KAG0512564.1"/>
    </source>
</evidence>